<dbReference type="Proteomes" id="UP000237423">
    <property type="component" value="Unassembled WGS sequence"/>
</dbReference>
<dbReference type="Gene3D" id="2.40.128.110">
    <property type="entry name" value="Lipid/polyisoprenoid-binding, YceI-like"/>
    <property type="match status" value="1"/>
</dbReference>
<dbReference type="Pfam" id="PF04264">
    <property type="entry name" value="YceI"/>
    <property type="match status" value="1"/>
</dbReference>
<proteinExistence type="predicted"/>
<evidence type="ECO:0000256" key="1">
    <source>
        <dbReference type="SAM" id="SignalP"/>
    </source>
</evidence>
<feature type="domain" description="Lipid/polyisoprenoid-binding YceI-like" evidence="2">
    <location>
        <begin position="22"/>
        <end position="183"/>
    </location>
</feature>
<organism evidence="3 4">
    <name type="scientific">Methylovulum psychrotolerans</name>
    <dbReference type="NCBI Taxonomy" id="1704499"/>
    <lineage>
        <taxon>Bacteria</taxon>
        <taxon>Pseudomonadati</taxon>
        <taxon>Pseudomonadota</taxon>
        <taxon>Gammaproteobacteria</taxon>
        <taxon>Methylococcales</taxon>
        <taxon>Methylococcaceae</taxon>
        <taxon>Methylovulum</taxon>
    </lineage>
</organism>
<evidence type="ECO:0000313" key="3">
    <source>
        <dbReference type="EMBL" id="POZ51541.1"/>
    </source>
</evidence>
<protein>
    <submittedName>
        <fullName evidence="3">YceI family protein</fullName>
    </submittedName>
</protein>
<dbReference type="PANTHER" id="PTHR34406">
    <property type="entry name" value="PROTEIN YCEI"/>
    <property type="match status" value="1"/>
</dbReference>
<dbReference type="InterPro" id="IPR007372">
    <property type="entry name" value="Lipid/polyisoprenoid-bd_YceI"/>
</dbReference>
<name>A0A2S5CL50_9GAMM</name>
<dbReference type="AlphaFoldDB" id="A0A2S5CL50"/>
<reference evidence="3 4" key="1">
    <citation type="submission" date="2017-11" db="EMBL/GenBank/DDBJ databases">
        <title>Draft Genome Sequence of Methylobacter psychrotolerans Sph1T, an Obligate Methanotroph from Low-Temperature Environments.</title>
        <authorList>
            <person name="Oshkin I.Y."/>
            <person name="Miroshnikov K."/>
            <person name="Belova S.E."/>
            <person name="Korzhenkov A."/>
            <person name="Toshchakov S.V."/>
            <person name="Dedysh S.N."/>
        </authorList>
    </citation>
    <scope>NUCLEOTIDE SEQUENCE [LARGE SCALE GENOMIC DNA]</scope>
    <source>
        <strain evidence="3 4">Sph1</strain>
    </source>
</reference>
<dbReference type="PANTHER" id="PTHR34406:SF1">
    <property type="entry name" value="PROTEIN YCEI"/>
    <property type="match status" value="1"/>
</dbReference>
<accession>A0A2S5CL50</accession>
<feature type="chain" id="PRO_5015554146" evidence="1">
    <location>
        <begin position="21"/>
        <end position="187"/>
    </location>
</feature>
<comment type="caution">
    <text evidence="3">The sequence shown here is derived from an EMBL/GenBank/DDBJ whole genome shotgun (WGS) entry which is preliminary data.</text>
</comment>
<dbReference type="SMART" id="SM00867">
    <property type="entry name" value="YceI"/>
    <property type="match status" value="1"/>
</dbReference>
<dbReference type="InterPro" id="IPR036761">
    <property type="entry name" value="TTHA0802/YceI-like_sf"/>
</dbReference>
<dbReference type="RefSeq" id="WP_170065102.1">
    <property type="nucleotide sequence ID" value="NZ_PGFZ01000005.1"/>
</dbReference>
<evidence type="ECO:0000259" key="2">
    <source>
        <dbReference type="SMART" id="SM00867"/>
    </source>
</evidence>
<sequence>MHKFIPLLALLSALATNASAAPQTLVSTDSHIGFTVKEMGVPVAGQFKQFTATIALDPLKPEQASAEIRIDIGSLSTGTEEADAIALSPDWLDKAHAPVATFKSVAVRALGDGDYLADGVLSIRNQNRDLSVRFHRAAQSDGKTVITGDFVIKRSQFGIGGGLWNEEGVVAEEIPVNVRLTLAAPAQ</sequence>
<gene>
    <name evidence="3" type="ORF">AADEFJLK_02407</name>
</gene>
<feature type="signal peptide" evidence="1">
    <location>
        <begin position="1"/>
        <end position="20"/>
    </location>
</feature>
<dbReference type="EMBL" id="PGFZ01000005">
    <property type="protein sequence ID" value="POZ51541.1"/>
    <property type="molecule type" value="Genomic_DNA"/>
</dbReference>
<evidence type="ECO:0000313" key="4">
    <source>
        <dbReference type="Proteomes" id="UP000237423"/>
    </source>
</evidence>
<keyword evidence="1" id="KW-0732">Signal</keyword>
<dbReference type="SUPFAM" id="SSF101874">
    <property type="entry name" value="YceI-like"/>
    <property type="match status" value="1"/>
</dbReference>